<dbReference type="PATRIC" id="fig|69.6.peg.4408"/>
<dbReference type="Gene3D" id="1.10.10.60">
    <property type="entry name" value="Homeodomain-like"/>
    <property type="match status" value="1"/>
</dbReference>
<dbReference type="SUPFAM" id="SSF53155">
    <property type="entry name" value="Methylated DNA-protein cysteine methyltransferase domain"/>
    <property type="match status" value="1"/>
</dbReference>
<dbReference type="Gene3D" id="1.10.10.10">
    <property type="entry name" value="Winged helix-like DNA-binding domain superfamily/Winged helix DNA-binding domain"/>
    <property type="match status" value="1"/>
</dbReference>
<dbReference type="PANTHER" id="PTHR10815:SF14">
    <property type="entry name" value="BIFUNCTIONAL TRANSCRIPTIONAL ACTIVATOR_DNA REPAIR ENZYME ADA"/>
    <property type="match status" value="1"/>
</dbReference>
<dbReference type="PANTHER" id="PTHR10815">
    <property type="entry name" value="METHYLATED-DNA--PROTEIN-CYSTEINE METHYLTRANSFERASE"/>
    <property type="match status" value="1"/>
</dbReference>
<keyword evidence="9" id="KW-0234">DNA repair</keyword>
<dbReference type="GO" id="GO:0032259">
    <property type="term" value="P:methylation"/>
    <property type="evidence" value="ECO:0007669"/>
    <property type="project" value="UniProtKB-KW"/>
</dbReference>
<evidence type="ECO:0000256" key="4">
    <source>
        <dbReference type="ARBA" id="ARBA00022603"/>
    </source>
</evidence>
<dbReference type="InterPro" id="IPR036388">
    <property type="entry name" value="WH-like_DNA-bd_sf"/>
</dbReference>
<dbReference type="EC" id="2.1.1.63" evidence="3"/>
<evidence type="ECO:0000256" key="10">
    <source>
        <dbReference type="ARBA" id="ARBA00049348"/>
    </source>
</evidence>
<dbReference type="KEGG" id="lez:GLE_4471"/>
<evidence type="ECO:0000259" key="12">
    <source>
        <dbReference type="PROSITE" id="PS01124"/>
    </source>
</evidence>
<dbReference type="SUPFAM" id="SSF46689">
    <property type="entry name" value="Homeodomain-like"/>
    <property type="match status" value="1"/>
</dbReference>
<evidence type="ECO:0000256" key="1">
    <source>
        <dbReference type="ARBA" id="ARBA00001286"/>
    </source>
</evidence>
<dbReference type="InterPro" id="IPR014048">
    <property type="entry name" value="MethylDNA_cys_MeTrfase_DNA-bd"/>
</dbReference>
<dbReference type="GO" id="GO:0003908">
    <property type="term" value="F:methylated-DNA-[protein]-cysteine S-methyltransferase activity"/>
    <property type="evidence" value="ECO:0007669"/>
    <property type="project" value="UniProtKB-EC"/>
</dbReference>
<evidence type="ECO:0000256" key="9">
    <source>
        <dbReference type="ARBA" id="ARBA00023204"/>
    </source>
</evidence>
<sequence>MNAKTPTRKSGPGAADQVAAGASSNAVAGDKLERARQLLDGGELSLTELSAAVGLSPSHLQRRFSARFGLSPAEYLAQRKLGSLRNALREGNDVSAALYDAGYGSPSRVYEAGAARLGMTPARYRAGGAGEQIRWSVTRTALGLALVATTARGICMVELGDDAAALEARLREEFPRAALERVDAGRDEFLAPRVQAVADTLGGGAGEVPVDLIGTAFQKKVWDALMKIPPGQTRSYEEVARQIGSPRGARAVAQACASNKVAVVVPCHRVVRGDGSLGGYRWGLPLKQTLLQRERAA</sequence>
<name>A0A0S2DMS3_LYSEN</name>
<evidence type="ECO:0000256" key="7">
    <source>
        <dbReference type="ARBA" id="ARBA00023015"/>
    </source>
</evidence>
<comment type="similarity">
    <text evidence="2">Belongs to the MGMT family.</text>
</comment>
<dbReference type="Pfam" id="PF12833">
    <property type="entry name" value="HTH_18"/>
    <property type="match status" value="1"/>
</dbReference>
<comment type="catalytic activity">
    <reaction evidence="10">
        <text>a 6-O-methyl-2'-deoxyguanosine in DNA + L-cysteinyl-[protein] = S-methyl-L-cysteinyl-[protein] + a 2'-deoxyguanosine in DNA</text>
        <dbReference type="Rhea" id="RHEA:24000"/>
        <dbReference type="Rhea" id="RHEA-COMP:10131"/>
        <dbReference type="Rhea" id="RHEA-COMP:10132"/>
        <dbReference type="Rhea" id="RHEA-COMP:11367"/>
        <dbReference type="Rhea" id="RHEA-COMP:11368"/>
        <dbReference type="ChEBI" id="CHEBI:29950"/>
        <dbReference type="ChEBI" id="CHEBI:82612"/>
        <dbReference type="ChEBI" id="CHEBI:85445"/>
        <dbReference type="ChEBI" id="CHEBI:85448"/>
        <dbReference type="EC" id="2.1.1.63"/>
    </reaction>
</comment>
<dbReference type="InterPro" id="IPR036217">
    <property type="entry name" value="MethylDNA_cys_MeTrfase_DNAb"/>
</dbReference>
<reference evidence="13 14" key="1">
    <citation type="submission" date="2015-11" db="EMBL/GenBank/DDBJ databases">
        <title>Genome sequences of Lysobacter enzymogenes strain C3 and Lysobacter antibioticus ATCC 29479.</title>
        <authorList>
            <person name="Kobayashi D.Y."/>
        </authorList>
    </citation>
    <scope>NUCLEOTIDE SEQUENCE [LARGE SCALE GENOMIC DNA]</scope>
    <source>
        <strain evidence="13 14">C3</strain>
    </source>
</reference>
<dbReference type="InterPro" id="IPR001497">
    <property type="entry name" value="MethylDNA_cys_MeTrfase_AS"/>
</dbReference>
<dbReference type="STRING" id="69.GLE_4471"/>
<organism evidence="13 14">
    <name type="scientific">Lysobacter enzymogenes</name>
    <dbReference type="NCBI Taxonomy" id="69"/>
    <lineage>
        <taxon>Bacteria</taxon>
        <taxon>Pseudomonadati</taxon>
        <taxon>Pseudomonadota</taxon>
        <taxon>Gammaproteobacteria</taxon>
        <taxon>Lysobacterales</taxon>
        <taxon>Lysobacteraceae</taxon>
        <taxon>Lysobacter</taxon>
    </lineage>
</organism>
<evidence type="ECO:0000256" key="2">
    <source>
        <dbReference type="ARBA" id="ARBA00008711"/>
    </source>
</evidence>
<dbReference type="PROSITE" id="PS00374">
    <property type="entry name" value="MGMT"/>
    <property type="match status" value="1"/>
</dbReference>
<dbReference type="GO" id="GO:0043565">
    <property type="term" value="F:sequence-specific DNA binding"/>
    <property type="evidence" value="ECO:0007669"/>
    <property type="project" value="InterPro"/>
</dbReference>
<dbReference type="InterPro" id="IPR036631">
    <property type="entry name" value="MGMT_N_sf"/>
</dbReference>
<dbReference type="GO" id="GO:0006281">
    <property type="term" value="P:DNA repair"/>
    <property type="evidence" value="ECO:0007669"/>
    <property type="project" value="UniProtKB-KW"/>
</dbReference>
<dbReference type="AlphaFoldDB" id="A0A0S2DMS3"/>
<evidence type="ECO:0000256" key="11">
    <source>
        <dbReference type="SAM" id="MobiDB-lite"/>
    </source>
</evidence>
<dbReference type="InterPro" id="IPR018060">
    <property type="entry name" value="HTH_AraC"/>
</dbReference>
<dbReference type="NCBIfam" id="TIGR00589">
    <property type="entry name" value="ogt"/>
    <property type="match status" value="1"/>
</dbReference>
<evidence type="ECO:0000313" key="14">
    <source>
        <dbReference type="Proteomes" id="UP000061569"/>
    </source>
</evidence>
<keyword evidence="4 13" id="KW-0489">Methyltransferase</keyword>
<dbReference type="FunFam" id="1.10.10.10:FF:000214">
    <property type="entry name" value="Methylated-DNA--protein-cysteine methyltransferase"/>
    <property type="match status" value="1"/>
</dbReference>
<evidence type="ECO:0000256" key="8">
    <source>
        <dbReference type="ARBA" id="ARBA00023163"/>
    </source>
</evidence>
<dbReference type="Proteomes" id="UP000061569">
    <property type="component" value="Chromosome"/>
</dbReference>
<accession>A0A0S2DMS3</accession>
<keyword evidence="6" id="KW-0227">DNA damage</keyword>
<keyword evidence="5 13" id="KW-0808">Transferase</keyword>
<dbReference type="CDD" id="cd06445">
    <property type="entry name" value="ATase"/>
    <property type="match status" value="1"/>
</dbReference>
<gene>
    <name evidence="13" type="ORF">GLE_4471</name>
</gene>
<dbReference type="EMBL" id="CP013140">
    <property type="protein sequence ID" value="ALN59812.1"/>
    <property type="molecule type" value="Genomic_DNA"/>
</dbReference>
<evidence type="ECO:0000256" key="6">
    <source>
        <dbReference type="ARBA" id="ARBA00022763"/>
    </source>
</evidence>
<comment type="catalytic activity">
    <reaction evidence="1">
        <text>a 4-O-methyl-thymidine in DNA + L-cysteinyl-[protein] = a thymidine in DNA + S-methyl-L-cysteinyl-[protein]</text>
        <dbReference type="Rhea" id="RHEA:53428"/>
        <dbReference type="Rhea" id="RHEA-COMP:10131"/>
        <dbReference type="Rhea" id="RHEA-COMP:10132"/>
        <dbReference type="Rhea" id="RHEA-COMP:13555"/>
        <dbReference type="Rhea" id="RHEA-COMP:13556"/>
        <dbReference type="ChEBI" id="CHEBI:29950"/>
        <dbReference type="ChEBI" id="CHEBI:82612"/>
        <dbReference type="ChEBI" id="CHEBI:137386"/>
        <dbReference type="ChEBI" id="CHEBI:137387"/>
        <dbReference type="EC" id="2.1.1.63"/>
    </reaction>
</comment>
<feature type="region of interest" description="Disordered" evidence="11">
    <location>
        <begin position="1"/>
        <end position="22"/>
    </location>
</feature>
<keyword evidence="8" id="KW-0804">Transcription</keyword>
<proteinExistence type="inferred from homology"/>
<evidence type="ECO:0000256" key="5">
    <source>
        <dbReference type="ARBA" id="ARBA00022679"/>
    </source>
</evidence>
<dbReference type="Gene3D" id="3.30.160.70">
    <property type="entry name" value="Methylated DNA-protein cysteine methyltransferase domain"/>
    <property type="match status" value="1"/>
</dbReference>
<evidence type="ECO:0000313" key="13">
    <source>
        <dbReference type="EMBL" id="ALN59812.1"/>
    </source>
</evidence>
<feature type="domain" description="HTH araC/xylS-type" evidence="12">
    <location>
        <begin position="43"/>
        <end position="127"/>
    </location>
</feature>
<dbReference type="SUPFAM" id="SSF46767">
    <property type="entry name" value="Methylated DNA-protein cysteine methyltransferase, C-terminal domain"/>
    <property type="match status" value="1"/>
</dbReference>
<dbReference type="PROSITE" id="PS01124">
    <property type="entry name" value="HTH_ARAC_FAMILY_2"/>
    <property type="match status" value="1"/>
</dbReference>
<evidence type="ECO:0000256" key="3">
    <source>
        <dbReference type="ARBA" id="ARBA00011918"/>
    </source>
</evidence>
<dbReference type="OrthoDB" id="9802228at2"/>
<dbReference type="GO" id="GO:0003700">
    <property type="term" value="F:DNA-binding transcription factor activity"/>
    <property type="evidence" value="ECO:0007669"/>
    <property type="project" value="InterPro"/>
</dbReference>
<keyword evidence="7" id="KW-0805">Transcription regulation</keyword>
<protein>
    <recommendedName>
        <fullName evidence="3">methylated-DNA--[protein]-cysteine S-methyltransferase</fullName>
        <ecNumber evidence="3">2.1.1.63</ecNumber>
    </recommendedName>
</protein>
<dbReference type="SMART" id="SM00342">
    <property type="entry name" value="HTH_ARAC"/>
    <property type="match status" value="1"/>
</dbReference>
<dbReference type="Pfam" id="PF01035">
    <property type="entry name" value="DNA_binding_1"/>
    <property type="match status" value="1"/>
</dbReference>
<dbReference type="InterPro" id="IPR009057">
    <property type="entry name" value="Homeodomain-like_sf"/>
</dbReference>